<dbReference type="AlphaFoldDB" id="A0A6J6V0V0"/>
<sequence>MLVDAFLSVLPALLPGNLDPAPEPEDVKAGWTAFGIFLGGVATVALLGWSLVRQLRQVEDARQRGVYGEPEEQEQEQADAADAPAADSTEDTPRA</sequence>
<feature type="region of interest" description="Disordered" evidence="1">
    <location>
        <begin position="63"/>
        <end position="95"/>
    </location>
</feature>
<keyword evidence="2" id="KW-0472">Membrane</keyword>
<evidence type="ECO:0000256" key="1">
    <source>
        <dbReference type="SAM" id="MobiDB-lite"/>
    </source>
</evidence>
<name>A0A6J6V0V0_9ZZZZ</name>
<evidence type="ECO:0000256" key="2">
    <source>
        <dbReference type="SAM" id="Phobius"/>
    </source>
</evidence>
<reference evidence="3" key="1">
    <citation type="submission" date="2020-05" db="EMBL/GenBank/DDBJ databases">
        <authorList>
            <person name="Chiriac C."/>
            <person name="Salcher M."/>
            <person name="Ghai R."/>
            <person name="Kavagutti S V."/>
        </authorList>
    </citation>
    <scope>NUCLEOTIDE SEQUENCE</scope>
</reference>
<gene>
    <name evidence="3" type="ORF">UFOPK2761_02941</name>
</gene>
<proteinExistence type="predicted"/>
<dbReference type="EMBL" id="CAEZYQ010000031">
    <property type="protein sequence ID" value="CAB4764875.1"/>
    <property type="molecule type" value="Genomic_DNA"/>
</dbReference>
<protein>
    <submittedName>
        <fullName evidence="3">Unannotated protein</fullName>
    </submittedName>
</protein>
<keyword evidence="2" id="KW-1133">Transmembrane helix</keyword>
<keyword evidence="2" id="KW-0812">Transmembrane</keyword>
<feature type="transmembrane region" description="Helical" evidence="2">
    <location>
        <begin position="30"/>
        <end position="52"/>
    </location>
</feature>
<feature type="compositionally biased region" description="Acidic residues" evidence="1">
    <location>
        <begin position="69"/>
        <end position="79"/>
    </location>
</feature>
<evidence type="ECO:0000313" key="3">
    <source>
        <dbReference type="EMBL" id="CAB4764875.1"/>
    </source>
</evidence>
<organism evidence="3">
    <name type="scientific">freshwater metagenome</name>
    <dbReference type="NCBI Taxonomy" id="449393"/>
    <lineage>
        <taxon>unclassified sequences</taxon>
        <taxon>metagenomes</taxon>
        <taxon>ecological metagenomes</taxon>
    </lineage>
</organism>
<accession>A0A6J6V0V0</accession>